<evidence type="ECO:0000256" key="2">
    <source>
        <dbReference type="ARBA" id="ARBA00022692"/>
    </source>
</evidence>
<dbReference type="InterPro" id="IPR020894">
    <property type="entry name" value="Cadherin_CS"/>
</dbReference>
<dbReference type="InterPro" id="IPR015919">
    <property type="entry name" value="Cadherin-like_sf"/>
</dbReference>
<keyword evidence="11" id="KW-0732">Signal</keyword>
<dbReference type="PROSITE" id="PS00232">
    <property type="entry name" value="CADHERIN_1"/>
    <property type="match status" value="2"/>
</dbReference>
<evidence type="ECO:0000256" key="5">
    <source>
        <dbReference type="ARBA" id="ARBA00022989"/>
    </source>
</evidence>
<feature type="domain" description="Cadherin" evidence="12">
    <location>
        <begin position="163"/>
        <end position="285"/>
    </location>
</feature>
<organism evidence="13 14">
    <name type="scientific">Taenia crassiceps</name>
    <dbReference type="NCBI Taxonomy" id="6207"/>
    <lineage>
        <taxon>Eukaryota</taxon>
        <taxon>Metazoa</taxon>
        <taxon>Spiralia</taxon>
        <taxon>Lophotrochozoa</taxon>
        <taxon>Platyhelminthes</taxon>
        <taxon>Cestoda</taxon>
        <taxon>Eucestoda</taxon>
        <taxon>Cyclophyllidea</taxon>
        <taxon>Taeniidae</taxon>
        <taxon>Taenia</taxon>
    </lineage>
</organism>
<feature type="domain" description="Cadherin" evidence="12">
    <location>
        <begin position="286"/>
        <end position="415"/>
    </location>
</feature>
<evidence type="ECO:0000256" key="4">
    <source>
        <dbReference type="ARBA" id="ARBA00022837"/>
    </source>
</evidence>
<feature type="region of interest" description="Disordered" evidence="9">
    <location>
        <begin position="945"/>
        <end position="1013"/>
    </location>
</feature>
<evidence type="ECO:0000256" key="6">
    <source>
        <dbReference type="ARBA" id="ARBA00023136"/>
    </source>
</evidence>
<keyword evidence="5 10" id="KW-1133">Transmembrane helix</keyword>
<feature type="transmembrane region" description="Helical" evidence="10">
    <location>
        <begin position="1020"/>
        <end position="1042"/>
    </location>
</feature>
<dbReference type="PANTHER" id="PTHR24028">
    <property type="entry name" value="CADHERIN-87A"/>
    <property type="match status" value="1"/>
</dbReference>
<dbReference type="SMART" id="SM00112">
    <property type="entry name" value="CA"/>
    <property type="match status" value="5"/>
</dbReference>
<feature type="compositionally biased region" description="Low complexity" evidence="9">
    <location>
        <begin position="1004"/>
        <end position="1013"/>
    </location>
</feature>
<protein>
    <submittedName>
        <fullName evidence="13">Protein dachsou</fullName>
    </submittedName>
</protein>
<dbReference type="EMBL" id="JAKROA010000001">
    <property type="protein sequence ID" value="KAL5111337.1"/>
    <property type="molecule type" value="Genomic_DNA"/>
</dbReference>
<comment type="caution">
    <text evidence="13">The sequence shown here is derived from an EMBL/GenBank/DDBJ whole genome shotgun (WGS) entry which is preliminary data.</text>
</comment>
<keyword evidence="3" id="KW-0677">Repeat</keyword>
<evidence type="ECO:0000256" key="3">
    <source>
        <dbReference type="ARBA" id="ARBA00022737"/>
    </source>
</evidence>
<evidence type="ECO:0000256" key="10">
    <source>
        <dbReference type="SAM" id="Phobius"/>
    </source>
</evidence>
<dbReference type="PROSITE" id="PS50268">
    <property type="entry name" value="CADHERIN_2"/>
    <property type="match status" value="6"/>
</dbReference>
<feature type="region of interest" description="Disordered" evidence="9">
    <location>
        <begin position="1237"/>
        <end position="1258"/>
    </location>
</feature>
<comment type="subcellular location">
    <subcellularLocation>
        <location evidence="1">Membrane</location>
        <topology evidence="1">Single-pass membrane protein</topology>
    </subcellularLocation>
</comment>
<feature type="domain" description="Cadherin" evidence="12">
    <location>
        <begin position="698"/>
        <end position="817"/>
    </location>
</feature>
<feature type="domain" description="Cadherin" evidence="12">
    <location>
        <begin position="23"/>
        <end position="153"/>
    </location>
</feature>
<dbReference type="Proteomes" id="UP001651158">
    <property type="component" value="Unassembled WGS sequence"/>
</dbReference>
<evidence type="ECO:0000256" key="1">
    <source>
        <dbReference type="ARBA" id="ARBA00004167"/>
    </source>
</evidence>
<dbReference type="SUPFAM" id="SSF49313">
    <property type="entry name" value="Cadherin-like"/>
    <property type="match status" value="5"/>
</dbReference>
<keyword evidence="7" id="KW-0325">Glycoprotein</keyword>
<keyword evidence="6 10" id="KW-0472">Membrane</keyword>
<sequence>MVSRRIFHFMAFLLLAVLNPVGSQLVESVSVLENSELGTVVYDLREHLLRILDPGQLATVTAYAGQQDLFWPFALKDLRIIIARPLDREEICEKQRAFDLSQHLSGTLNGGDCPIYHCCQLLHINVVVSPTSPTQVFFIRVAVQDLNDNAPTFPHLESPFVIIPEDLPVGERIPLPEAVDIDSRPFGVMDYRIARWIQGNASHFQLNTITDQEDEEVSGSPVFGYMKTGHPYLNVAHPLDRETEEVYEFVLEAIDGGQGDGESPFTGSVGILIRVRDVNDNAPEFDEKVYSAVVQENTLPRKILQFKVTDMDAGENGRVSLTIFDPTHKASNLFRVSLQNSLPPPEAVNRYSQSRRTPGSFYTASVHLLEYLDAEQLPPRLKFHITATDNGQPPLSSRAEVNVDIINVNDQAPNIVFLREGKRLASSRLALTEVITAPESIVAEVHVTDADSSLGQLSCRITSEMDAFRLTEVNPFSSSSDSTGSVLSNFRHSITSSSTFSSTPSFLLSSYRQFTLRTKVNLDRETKAVYMVTIMCTDNDSAKPLTRNASLHVSVNDINDETPRFEHTSYQGHVRENEANAPVVHLSPSSTLRVTDADVGRNALITFSLAEAPERGIKGHLLNNSTRETSDVSHFRIDPRSGRLWTISALDAEEDTLGEHKYVFYVVATDDGVPERRSSSALVTVFVDDVNDNPPTFEHYHYNFEVEENAPVGTVVGQVSVRDADLTEANRRVRFVLRGRPEDLLLVDIDRATGQLSMRRSVDFEKQSSISLTVIAENEAPLVTLPTVGGLMSTDVYHTEASVIISVLNLNDNRPEFVPISPHRKHIIFAWEQLPLVGANLTTRNQRRICEPIPFRVIDRDCDPTSRAFCCKLELDNTFDGMFGLFEEDSNVLCALKRPLQPQSYKLLLKAHDGTGNDSLSSQIQLSVIVKSEPDYTKFIQKSSPVASPLGSRTGVVEGSTGAQEDGGVKSSRNGGPDRRDRQVTHQGVQEGQKGGERLGDAISPSSFLTSPSSSHQMKIISVLVSIAGIFCILLLFIIAALKCGLLDSQYFASTKSPENARTVAEGEGLVTITQKHEVLTMAPSGRAWNEDYRTLGESCPESVFCIDHKISTERGTKRRNGCESTYDISIPFNVSSVSTTNNGPGYPSNVKSGPHCMGAYQTIPSSPKLTRPLKFVTKPLVVSTIRPSDHLGLEVANRLPPKSAAYMAPDGRLIPIEGAEFYGFSEAYQALDPSTFTQSSKKSKEGPGSAEGSKVTFNVEMLPIAQTGETTSREEGFGHLLKNDILGEKSGGNANGDPEKSVDDNRHDLVVYGKSVNHSSFV</sequence>
<dbReference type="Pfam" id="PF00028">
    <property type="entry name" value="Cadherin"/>
    <property type="match status" value="2"/>
</dbReference>
<reference evidence="13 14" key="1">
    <citation type="journal article" date="2022" name="Front. Cell. Infect. Microbiol.">
        <title>The Genomes of Two Strains of Taenia crassiceps the Animal Model for the Study of Human Cysticercosis.</title>
        <authorList>
            <person name="Bobes R.J."/>
            <person name="Estrada K."/>
            <person name="Rios-Valencia D.G."/>
            <person name="Calderon-Gallegos A."/>
            <person name="de la Torre P."/>
            <person name="Carrero J.C."/>
            <person name="Sanchez-Flores A."/>
            <person name="Laclette J.P."/>
        </authorList>
    </citation>
    <scope>NUCLEOTIDE SEQUENCE [LARGE SCALE GENOMIC DNA]</scope>
    <source>
        <strain evidence="13">WFUcys</strain>
    </source>
</reference>
<evidence type="ECO:0000256" key="9">
    <source>
        <dbReference type="SAM" id="MobiDB-lite"/>
    </source>
</evidence>
<keyword evidence="4 8" id="KW-0106">Calcium</keyword>
<dbReference type="InterPro" id="IPR002126">
    <property type="entry name" value="Cadherin-like_dom"/>
</dbReference>
<accession>A0ABR4QP17</accession>
<keyword evidence="2 10" id="KW-0812">Transmembrane</keyword>
<feature type="region of interest" description="Disordered" evidence="9">
    <location>
        <begin position="1285"/>
        <end position="1306"/>
    </location>
</feature>
<feature type="signal peptide" evidence="11">
    <location>
        <begin position="1"/>
        <end position="23"/>
    </location>
</feature>
<gene>
    <name evidence="13" type="ORF">TcWFU_001263</name>
</gene>
<dbReference type="PANTHER" id="PTHR24028:SF146">
    <property type="entry name" value="CADHERIN 96CB, ISOFORM D-RELATED"/>
    <property type="match status" value="1"/>
</dbReference>
<feature type="chain" id="PRO_5045241952" evidence="11">
    <location>
        <begin position="24"/>
        <end position="1323"/>
    </location>
</feature>
<evidence type="ECO:0000256" key="8">
    <source>
        <dbReference type="PROSITE-ProRule" id="PRU00043"/>
    </source>
</evidence>
<proteinExistence type="predicted"/>
<name>A0ABR4QP17_9CEST</name>
<evidence type="ECO:0000256" key="7">
    <source>
        <dbReference type="ARBA" id="ARBA00023180"/>
    </source>
</evidence>
<evidence type="ECO:0000256" key="11">
    <source>
        <dbReference type="SAM" id="SignalP"/>
    </source>
</evidence>
<feature type="domain" description="Cadherin" evidence="12">
    <location>
        <begin position="477"/>
        <end position="565"/>
    </location>
</feature>
<dbReference type="CDD" id="cd11304">
    <property type="entry name" value="Cadherin_repeat"/>
    <property type="match status" value="5"/>
</dbReference>
<feature type="domain" description="Cadherin" evidence="12">
    <location>
        <begin position="566"/>
        <end position="697"/>
    </location>
</feature>
<keyword evidence="14" id="KW-1185">Reference proteome</keyword>
<evidence type="ECO:0000259" key="12">
    <source>
        <dbReference type="PROSITE" id="PS50268"/>
    </source>
</evidence>
<dbReference type="PRINTS" id="PR00205">
    <property type="entry name" value="CADHERIN"/>
</dbReference>
<evidence type="ECO:0000313" key="13">
    <source>
        <dbReference type="EMBL" id="KAL5111337.1"/>
    </source>
</evidence>
<evidence type="ECO:0000313" key="14">
    <source>
        <dbReference type="Proteomes" id="UP001651158"/>
    </source>
</evidence>
<dbReference type="Gene3D" id="2.60.40.60">
    <property type="entry name" value="Cadherins"/>
    <property type="match status" value="6"/>
</dbReference>
<dbReference type="InterPro" id="IPR050174">
    <property type="entry name" value="Protocadherin/Cadherin-CA"/>
</dbReference>